<feature type="binding site" evidence="6">
    <location>
        <position position="328"/>
    </location>
    <ligand>
        <name>substrate</name>
    </ligand>
</feature>
<dbReference type="InterPro" id="IPR015422">
    <property type="entry name" value="PyrdxlP-dep_Trfase_small"/>
</dbReference>
<feature type="modified residue" description="N6-(pyridoxal phosphate)lysine" evidence="7">
    <location>
        <position position="188"/>
    </location>
</feature>
<dbReference type="GO" id="GO:0008453">
    <property type="term" value="F:alanine-glyoxylate transaminase activity"/>
    <property type="evidence" value="ECO:0007669"/>
    <property type="project" value="TreeGrafter"/>
</dbReference>
<dbReference type="PANTHER" id="PTHR21152:SF24">
    <property type="entry name" value="ALANINE--GLYOXYLATE AMINOTRANSFERASE 1"/>
    <property type="match status" value="1"/>
</dbReference>
<dbReference type="OrthoDB" id="389074at2"/>
<dbReference type="Pfam" id="PF00266">
    <property type="entry name" value="Aminotran_5"/>
    <property type="match status" value="1"/>
</dbReference>
<keyword evidence="5 7" id="KW-0663">Pyridoxal phosphate</keyword>
<dbReference type="Gene3D" id="3.40.640.10">
    <property type="entry name" value="Type I PLP-dependent aspartate aminotransferase-like (Major domain)"/>
    <property type="match status" value="1"/>
</dbReference>
<feature type="domain" description="Aminotransferase class V" evidence="10">
    <location>
        <begin position="36"/>
        <end position="318"/>
    </location>
</feature>
<gene>
    <name evidence="11" type="ORF">SAMN00017477_1229</name>
</gene>
<proteinExistence type="inferred from homology"/>
<evidence type="ECO:0000256" key="2">
    <source>
        <dbReference type="ARBA" id="ARBA00009236"/>
    </source>
</evidence>
<comment type="similarity">
    <text evidence="2 8">Belongs to the class-V pyridoxal-phosphate-dependent aminotransferase family.</text>
</comment>
<keyword evidence="4 11" id="KW-0808">Transferase</keyword>
<evidence type="ECO:0000256" key="5">
    <source>
        <dbReference type="ARBA" id="ARBA00022898"/>
    </source>
</evidence>
<dbReference type="AlphaFoldDB" id="A0A1W1V317"/>
<evidence type="ECO:0000256" key="8">
    <source>
        <dbReference type="RuleBase" id="RU004075"/>
    </source>
</evidence>
<dbReference type="Proteomes" id="UP000192368">
    <property type="component" value="Unassembled WGS sequence"/>
</dbReference>
<dbReference type="GO" id="GO:0019265">
    <property type="term" value="P:glycine biosynthetic process, by transamination of glyoxylate"/>
    <property type="evidence" value="ECO:0007669"/>
    <property type="project" value="TreeGrafter"/>
</dbReference>
<dbReference type="PIRSF" id="PIRSF000524">
    <property type="entry name" value="SPT"/>
    <property type="match status" value="1"/>
</dbReference>
<reference evidence="12" key="1">
    <citation type="submission" date="2017-04" db="EMBL/GenBank/DDBJ databases">
        <authorList>
            <person name="Varghese N."/>
            <person name="Submissions S."/>
        </authorList>
    </citation>
    <scope>NUCLEOTIDE SEQUENCE [LARGE SCALE GENOMIC DNA]</scope>
    <source>
        <strain evidence="12">DSM 20463</strain>
    </source>
</reference>
<evidence type="ECO:0000256" key="9">
    <source>
        <dbReference type="RuleBase" id="RU004504"/>
    </source>
</evidence>
<dbReference type="GO" id="GO:0004760">
    <property type="term" value="F:L-serine-pyruvate transaminase activity"/>
    <property type="evidence" value="ECO:0007669"/>
    <property type="project" value="TreeGrafter"/>
</dbReference>
<evidence type="ECO:0000313" key="11">
    <source>
        <dbReference type="EMBL" id="SMB87722.1"/>
    </source>
</evidence>
<dbReference type="PANTHER" id="PTHR21152">
    <property type="entry name" value="AMINOTRANSFERASE CLASS V"/>
    <property type="match status" value="1"/>
</dbReference>
<dbReference type="InterPro" id="IPR015424">
    <property type="entry name" value="PyrdxlP-dep_Trfase"/>
</dbReference>
<evidence type="ECO:0000256" key="1">
    <source>
        <dbReference type="ARBA" id="ARBA00001933"/>
    </source>
</evidence>
<evidence type="ECO:0000259" key="10">
    <source>
        <dbReference type="Pfam" id="PF00266"/>
    </source>
</evidence>
<name>A0A1W1V317_PEPAS</name>
<evidence type="ECO:0000313" key="12">
    <source>
        <dbReference type="Proteomes" id="UP000192368"/>
    </source>
</evidence>
<sequence>MKILCAGPTSISPEVLNALSVSKTNPDLDPNYQIFHRSVEKKISQLLNTQATSFFMLGEGIMGLEASIISLVEPNDRVLVLSNGFFGAGFADYVKFAGGEPTLLEFDFRNGIDIGKLESFLEQDSNFKLATFVHCETPSGITNDLNAITDVFKKYNIMTVADCVSSLGGEEIDFDKSGLDILLGGSQKCISAPVGITIVTISEKAKTAIANRKTPVNSYYMNFKNYYDFQGAPFCYTMNENLIYAMDVALDQLLSRNSIELHRTYAEITREIIEASGLELYAKTCPSNTVTAVLMPEGIEAETLLELMRKKNIAISKGVGYMREKLFRIGHMGQNISEDNFKSLFKSLDECFAELGIKLNASLYDMFCEKISSVK</sequence>
<evidence type="ECO:0000256" key="3">
    <source>
        <dbReference type="ARBA" id="ARBA00022576"/>
    </source>
</evidence>
<dbReference type="EMBL" id="FWWR01000009">
    <property type="protein sequence ID" value="SMB87722.1"/>
    <property type="molecule type" value="Genomic_DNA"/>
</dbReference>
<dbReference type="STRING" id="573058.SAMN00017477_1229"/>
<dbReference type="InterPro" id="IPR020578">
    <property type="entry name" value="Aminotrans_V_PyrdxlP_BS"/>
</dbReference>
<organism evidence="11 12">
    <name type="scientific">Peptoniphilus asaccharolyticus DSM 20463</name>
    <dbReference type="NCBI Taxonomy" id="573058"/>
    <lineage>
        <taxon>Bacteria</taxon>
        <taxon>Bacillati</taxon>
        <taxon>Bacillota</taxon>
        <taxon>Tissierellia</taxon>
        <taxon>Tissierellales</taxon>
        <taxon>Peptoniphilaceae</taxon>
        <taxon>Peptoniphilus</taxon>
    </lineage>
</organism>
<dbReference type="InterPro" id="IPR015421">
    <property type="entry name" value="PyrdxlP-dep_Trfase_major"/>
</dbReference>
<dbReference type="InterPro" id="IPR000192">
    <property type="entry name" value="Aminotrans_V_dom"/>
</dbReference>
<comment type="cofactor">
    <cofactor evidence="1 7 9">
        <name>pyridoxal 5'-phosphate</name>
        <dbReference type="ChEBI" id="CHEBI:597326"/>
    </cofactor>
</comment>
<dbReference type="SUPFAM" id="SSF53383">
    <property type="entry name" value="PLP-dependent transferases"/>
    <property type="match status" value="1"/>
</dbReference>
<accession>A0A1W1V317</accession>
<dbReference type="InterPro" id="IPR024169">
    <property type="entry name" value="SP_NH2Trfase/AEP_transaminase"/>
</dbReference>
<dbReference type="RefSeq" id="WP_084230793.1">
    <property type="nucleotide sequence ID" value="NZ_FWWR01000009.1"/>
</dbReference>
<protein>
    <submittedName>
        <fullName evidence="11">Aspartate aminotransferase</fullName>
    </submittedName>
</protein>
<keyword evidence="3 11" id="KW-0032">Aminotransferase</keyword>
<dbReference type="Gene3D" id="3.90.1150.10">
    <property type="entry name" value="Aspartate Aminotransferase, domain 1"/>
    <property type="match status" value="1"/>
</dbReference>
<keyword evidence="12" id="KW-1185">Reference proteome</keyword>
<evidence type="ECO:0000256" key="4">
    <source>
        <dbReference type="ARBA" id="ARBA00022679"/>
    </source>
</evidence>
<evidence type="ECO:0000256" key="7">
    <source>
        <dbReference type="PIRSR" id="PIRSR000524-50"/>
    </source>
</evidence>
<dbReference type="PROSITE" id="PS00595">
    <property type="entry name" value="AA_TRANSFER_CLASS_5"/>
    <property type="match status" value="1"/>
</dbReference>
<evidence type="ECO:0000256" key="6">
    <source>
        <dbReference type="PIRSR" id="PIRSR000524-1"/>
    </source>
</evidence>